<organism evidence="2 3">
    <name type="scientific">Thermoproteus tenax (strain ATCC 35583 / DSM 2078 / JCM 9277 / NBRC 100435 / Kra 1)</name>
    <dbReference type="NCBI Taxonomy" id="768679"/>
    <lineage>
        <taxon>Archaea</taxon>
        <taxon>Thermoproteota</taxon>
        <taxon>Thermoprotei</taxon>
        <taxon>Thermoproteales</taxon>
        <taxon>Thermoproteaceae</taxon>
        <taxon>Thermoproteus</taxon>
    </lineage>
</organism>
<dbReference type="Proteomes" id="UP000002654">
    <property type="component" value="Chromosome"/>
</dbReference>
<dbReference type="HOGENOM" id="CLU_423140_0_0_2"/>
<feature type="transmembrane region" description="Helical" evidence="1">
    <location>
        <begin position="7"/>
        <end position="28"/>
    </location>
</feature>
<proteinExistence type="predicted"/>
<keyword evidence="1" id="KW-0812">Transmembrane</keyword>
<evidence type="ECO:0000313" key="2">
    <source>
        <dbReference type="EMBL" id="CCC81770.1"/>
    </source>
</evidence>
<name>G4RJM5_THETK</name>
<dbReference type="PaxDb" id="768679-TTX_1130"/>
<sequence length="647" mass="69309">MRGISSVAAFAIFIVVIVVFMLAVLYYYQLIKQATIQGVQYVRQSALPPDQEAALVYNGSCYLQAAGPKYPFSYYFSVYAPTGALFVSSAVSPASPYQFKIACPPGPGMYKYVGVRQSGQLAYLYVYVGPIAVWLQSNGTIYFVKRVGDSVGLTLYLNAYDNSTGWAPVQYSVALTYNPGLLSCSPQSLSAGPAALSPGQTGVYRLGIVRCTAKSSFTSTTIGAVITQSYGGYAWTVFVPAVAQLINASAASAPPPTSAACPASLSFSPSPGEVLSGYNELNGWIAAWGAYGGGAAVAVRPGVLVPDSLQTGTGPYYVQLKSQQIGTLAVSGAPATVTVSGSMPSFLSSLNITIGSSTVYLNGSSAAVTLQPGVYPVYVSVRVQPNASIAGSNATLYISCGSTQIPLLFEIPQWGDWGVRVDIYYNPSNQWGNQPNWQSYQYVGTWSVGSVYFWLSSRHQNPYGFAVSRPPYFSIAGLDDTAPKWAAAWLPQYSPGKWDLFALRYRGVLYIPWSDVNFGVWHDDGAYVSMCGVTLNAWYPTAPRFDFVKAHCSSSDVPVEIDYFEAYVESVLIFVVGKGSEAYIPTIDGAWYCPNFTWKSGPYSYGPGPGYCNSLWYFLPASSGNVPYFVVGKYTPGTSDGGGTPAP</sequence>
<dbReference type="STRING" id="768679.TTX_1130"/>
<dbReference type="EMBL" id="FN869859">
    <property type="protein sequence ID" value="CCC81770.1"/>
    <property type="molecule type" value="Genomic_DNA"/>
</dbReference>
<gene>
    <name evidence="2" type="ordered locus">TTX_1130</name>
</gene>
<dbReference type="eggNOG" id="arCOG07037">
    <property type="taxonomic scope" value="Archaea"/>
</dbReference>
<protein>
    <submittedName>
        <fullName evidence="2">Type II/IV secretion system component, FlgK family</fullName>
    </submittedName>
</protein>
<keyword evidence="1" id="KW-0472">Membrane</keyword>
<keyword evidence="1" id="KW-1133">Transmembrane helix</keyword>
<dbReference type="AlphaFoldDB" id="G4RJM5"/>
<dbReference type="PATRIC" id="fig|768679.9.peg.1139"/>
<accession>G4RJM5</accession>
<evidence type="ECO:0000313" key="3">
    <source>
        <dbReference type="Proteomes" id="UP000002654"/>
    </source>
</evidence>
<dbReference type="RefSeq" id="WP_014127025.1">
    <property type="nucleotide sequence ID" value="NC_016070.1"/>
</dbReference>
<dbReference type="KEGG" id="ttn:TTX_1130"/>
<dbReference type="GeneID" id="11262015"/>
<keyword evidence="3" id="KW-1185">Reference proteome</keyword>
<evidence type="ECO:0000256" key="1">
    <source>
        <dbReference type="SAM" id="Phobius"/>
    </source>
</evidence>
<reference evidence="2 3" key="1">
    <citation type="journal article" date="2011" name="PLoS ONE">
        <title>The complete genome sequence of Thermoproteus tenax: a physiologically versatile member of the Crenarchaeota.</title>
        <authorList>
            <person name="Siebers B."/>
            <person name="Zaparty M."/>
            <person name="Raddatz G."/>
            <person name="Tjaden B."/>
            <person name="Albers S.V."/>
            <person name="Bell S.D."/>
            <person name="Blombach F."/>
            <person name="Kletzin A."/>
            <person name="Kyrpides N."/>
            <person name="Lanz C."/>
            <person name="Plagens A."/>
            <person name="Rampp M."/>
            <person name="Rosinus A."/>
            <person name="von Jan M."/>
            <person name="Makarova K.S."/>
            <person name="Klenk H.P."/>
            <person name="Schuster S.C."/>
            <person name="Hensel R."/>
        </authorList>
    </citation>
    <scope>NUCLEOTIDE SEQUENCE [LARGE SCALE GENOMIC DNA]</scope>
    <source>
        <strain evidence="3">ATCC 35583 / DSM 2078 / JCM 9277 / NBRC 100435 / Kra 1</strain>
    </source>
</reference>